<dbReference type="EMBL" id="JBGBPQ010000011">
    <property type="protein sequence ID" value="KAL1515668.1"/>
    <property type="molecule type" value="Genomic_DNA"/>
</dbReference>
<feature type="transmembrane region" description="Helical" evidence="6">
    <location>
        <begin position="203"/>
        <end position="223"/>
    </location>
</feature>
<feature type="compositionally biased region" description="Low complexity" evidence="5">
    <location>
        <begin position="850"/>
        <end position="859"/>
    </location>
</feature>
<evidence type="ECO:0000256" key="4">
    <source>
        <dbReference type="ARBA" id="ARBA00023136"/>
    </source>
</evidence>
<comment type="caution">
    <text evidence="7">The sequence shown here is derived from an EMBL/GenBank/DDBJ whole genome shotgun (WGS) entry which is preliminary data.</text>
</comment>
<feature type="transmembrane region" description="Helical" evidence="6">
    <location>
        <begin position="32"/>
        <end position="58"/>
    </location>
</feature>
<dbReference type="GO" id="GO:0015165">
    <property type="term" value="F:pyrimidine nucleotide-sugar transmembrane transporter activity"/>
    <property type="evidence" value="ECO:0007669"/>
    <property type="project" value="InterPro"/>
</dbReference>
<dbReference type="InterPro" id="IPR037185">
    <property type="entry name" value="EmrE-like"/>
</dbReference>
<dbReference type="Pfam" id="PF04142">
    <property type="entry name" value="Nuc_sug_transp"/>
    <property type="match status" value="1"/>
</dbReference>
<sequence length="925" mass="99175">MAALRSFCLALIVVQNSSLILVTSYSRTLSPAYLPSVAVFLAEVIKAALALLFLSWELRSPAVALRQTTSLLREHGRETMQFGVPALCYTLQNHLWYYALSHLNPVAAALTSQMKVITTAIASVLMLSRRLTRMQWASICVLAAGMVVIQARSCHRLARQPGGGVGELHDSAPSPAAAARVWQSNDWNDAPPPPSLERHENSLGGAGAMLLSTILSAYAGVFLERLFKTIKLSLWMQSLQLSLFALPIAASCVAVYDFPAMRAGELMVGFNRWAWSAVLLNAIGGVAVSMALKYADNIQKTFAVGVSIVLNCTISALFLDIAMTWKTVTGVVLVVGATFLFSLQSAQRPSWTSESDEQSTIEESEPVLAYPDGKGSVGFSEHDMTECMNGAITTTRSGTQLGIPILRVPPLHLVPYCDGLLLRYHCTAALLPFPPAATTPSSHPSSSPPRRSHQACACVLIMEGVLADIAHRILHASQLEMGVFTASALSIVCLNLVCLPRRVFLRVFRPLGVGGARGKGARWQGLLEEDGGGESGAVPEVVRLQVHLQAGGEQGAQDFEVVDLETHGLRTIGDVKEAVAESYAETTGMSEPELAARMLVQCMDEESMLLVALPARTPLHQLSRVTRLIVSLRGDANVQLLASGTGAAVESLGSLAERKARLMLRGASTGGEKNDLVTRSGLPKQIKRSIEANRSKSSQSEFERRMERCRQQAEGLCDAKAPAARPSGAAIVCGCRSGAPDLLHGGCSCWKGARPQDACDAHLMQERRKRVEQQFAAHHCPAPLPPPPHSLEPGFSAVSRERIPSVRERLNAQTACLPIPPPPAPPPPVLPPPPLTNSEPPPIPPPPAATAPSSVPAPSSGGGPAAFLESAEFAAKLERRKLVVEEEQKRISLAASNENLLQASDSSDMSYLEELAQKIAMRQQK</sequence>
<evidence type="ECO:0000256" key="3">
    <source>
        <dbReference type="ARBA" id="ARBA00022989"/>
    </source>
</evidence>
<feature type="compositionally biased region" description="Pro residues" evidence="5">
    <location>
        <begin position="818"/>
        <end position="849"/>
    </location>
</feature>
<dbReference type="InterPro" id="IPR007271">
    <property type="entry name" value="Nuc_sug_transpt"/>
</dbReference>
<dbReference type="NCBIfam" id="TIGR00803">
    <property type="entry name" value="nst"/>
    <property type="match status" value="1"/>
</dbReference>
<feature type="transmembrane region" description="Helical" evidence="6">
    <location>
        <begin position="134"/>
        <end position="151"/>
    </location>
</feature>
<evidence type="ECO:0000256" key="2">
    <source>
        <dbReference type="ARBA" id="ARBA00022692"/>
    </source>
</evidence>
<dbReference type="SUPFAM" id="SSF103481">
    <property type="entry name" value="Multidrug resistance efflux transporter EmrE"/>
    <property type="match status" value="1"/>
</dbReference>
<reference evidence="7 8" key="1">
    <citation type="journal article" date="2024" name="Science">
        <title>Giant polyketide synthase enzymes in the biosynthesis of giant marine polyether toxins.</title>
        <authorList>
            <person name="Fallon T.R."/>
            <person name="Shende V.V."/>
            <person name="Wierzbicki I.H."/>
            <person name="Pendleton A.L."/>
            <person name="Watervoot N.F."/>
            <person name="Auber R.P."/>
            <person name="Gonzalez D.J."/>
            <person name="Wisecaver J.H."/>
            <person name="Moore B.S."/>
        </authorList>
    </citation>
    <scope>NUCLEOTIDE SEQUENCE [LARGE SCALE GENOMIC DNA]</scope>
    <source>
        <strain evidence="7 8">12B1</strain>
    </source>
</reference>
<evidence type="ECO:0000313" key="8">
    <source>
        <dbReference type="Proteomes" id="UP001515480"/>
    </source>
</evidence>
<gene>
    <name evidence="7" type="ORF">AB1Y20_002285</name>
</gene>
<evidence type="ECO:0000256" key="6">
    <source>
        <dbReference type="SAM" id="Phobius"/>
    </source>
</evidence>
<dbReference type="PANTHER" id="PTHR10231">
    <property type="entry name" value="NUCLEOTIDE-SUGAR TRANSMEMBRANE TRANSPORTER"/>
    <property type="match status" value="1"/>
</dbReference>
<evidence type="ECO:0000256" key="5">
    <source>
        <dbReference type="SAM" id="MobiDB-lite"/>
    </source>
</evidence>
<organism evidence="7 8">
    <name type="scientific">Prymnesium parvum</name>
    <name type="common">Toxic golden alga</name>
    <dbReference type="NCBI Taxonomy" id="97485"/>
    <lineage>
        <taxon>Eukaryota</taxon>
        <taxon>Haptista</taxon>
        <taxon>Haptophyta</taxon>
        <taxon>Prymnesiophyceae</taxon>
        <taxon>Prymnesiales</taxon>
        <taxon>Prymnesiaceae</taxon>
        <taxon>Prymnesium</taxon>
    </lineage>
</organism>
<keyword evidence="2 6" id="KW-0812">Transmembrane</keyword>
<keyword evidence="4 6" id="KW-0472">Membrane</keyword>
<feature type="region of interest" description="Disordered" evidence="5">
    <location>
        <begin position="815"/>
        <end position="866"/>
    </location>
</feature>
<accession>A0AB34J8H7</accession>
<comment type="subcellular location">
    <subcellularLocation>
        <location evidence="1">Membrane</location>
        <topology evidence="1">Multi-pass membrane protein</topology>
    </subcellularLocation>
</comment>
<name>A0AB34J8H7_PRYPA</name>
<feature type="transmembrane region" description="Helical" evidence="6">
    <location>
        <begin position="302"/>
        <end position="319"/>
    </location>
</feature>
<dbReference type="AlphaFoldDB" id="A0AB34J8H7"/>
<keyword evidence="8" id="KW-1185">Reference proteome</keyword>
<dbReference type="Gene3D" id="1.10.3730.20">
    <property type="match status" value="1"/>
</dbReference>
<evidence type="ECO:0000256" key="1">
    <source>
        <dbReference type="ARBA" id="ARBA00004141"/>
    </source>
</evidence>
<proteinExistence type="predicted"/>
<keyword evidence="3 6" id="KW-1133">Transmembrane helix</keyword>
<dbReference type="GO" id="GO:0000139">
    <property type="term" value="C:Golgi membrane"/>
    <property type="evidence" value="ECO:0007669"/>
    <property type="project" value="InterPro"/>
</dbReference>
<feature type="transmembrane region" description="Helical" evidence="6">
    <location>
        <begin position="243"/>
        <end position="261"/>
    </location>
</feature>
<feature type="transmembrane region" description="Helical" evidence="6">
    <location>
        <begin position="273"/>
        <end position="295"/>
    </location>
</feature>
<evidence type="ECO:0000313" key="7">
    <source>
        <dbReference type="EMBL" id="KAL1515668.1"/>
    </source>
</evidence>
<dbReference type="Proteomes" id="UP001515480">
    <property type="component" value="Unassembled WGS sequence"/>
</dbReference>
<protein>
    <submittedName>
        <fullName evidence="7">Uncharacterized protein</fullName>
    </submittedName>
</protein>